<dbReference type="Gene3D" id="3.90.1150.10">
    <property type="entry name" value="Aspartate Aminotransferase, domain 1"/>
    <property type="match status" value="1"/>
</dbReference>
<protein>
    <submittedName>
        <fullName evidence="1">Uncharacterized protein</fullName>
    </submittedName>
</protein>
<gene>
    <name evidence="1" type="ORF">MNBD_GAMMA20-218</name>
</gene>
<organism evidence="1">
    <name type="scientific">hydrothermal vent metagenome</name>
    <dbReference type="NCBI Taxonomy" id="652676"/>
    <lineage>
        <taxon>unclassified sequences</taxon>
        <taxon>metagenomes</taxon>
        <taxon>ecological metagenomes</taxon>
    </lineage>
</organism>
<name>A0A3B1AJE7_9ZZZZ</name>
<evidence type="ECO:0000313" key="1">
    <source>
        <dbReference type="EMBL" id="VAW99983.1"/>
    </source>
</evidence>
<sequence>MDRTLASAAIRASLGKDTLREEIDIFVDRLKAQVKTLQSFGSLACA</sequence>
<proteinExistence type="predicted"/>
<dbReference type="EMBL" id="UOFU01000186">
    <property type="protein sequence ID" value="VAW99983.1"/>
    <property type="molecule type" value="Genomic_DNA"/>
</dbReference>
<dbReference type="AlphaFoldDB" id="A0A3B1AJE7"/>
<reference evidence="1" key="1">
    <citation type="submission" date="2018-06" db="EMBL/GenBank/DDBJ databases">
        <authorList>
            <person name="Zhirakovskaya E."/>
        </authorList>
    </citation>
    <scope>NUCLEOTIDE SEQUENCE</scope>
</reference>
<accession>A0A3B1AJE7</accession>
<dbReference type="InterPro" id="IPR015422">
    <property type="entry name" value="PyrdxlP-dep_Trfase_small"/>
</dbReference>